<dbReference type="PROSITE" id="PS51819">
    <property type="entry name" value="VOC"/>
    <property type="match status" value="2"/>
</dbReference>
<proteinExistence type="predicted"/>
<dbReference type="InterPro" id="IPR041581">
    <property type="entry name" value="Glyoxalase_6"/>
</dbReference>
<dbReference type="Pfam" id="PF00903">
    <property type="entry name" value="Glyoxalase"/>
    <property type="match status" value="1"/>
</dbReference>
<dbReference type="InterPro" id="IPR004360">
    <property type="entry name" value="Glyas_Fos-R_dOase_dom"/>
</dbReference>
<organism evidence="2 3">
    <name type="scientific">Streptomyces chrestomyceticus JCM 4735</name>
    <dbReference type="NCBI Taxonomy" id="1306181"/>
    <lineage>
        <taxon>Bacteria</taxon>
        <taxon>Bacillati</taxon>
        <taxon>Actinomycetota</taxon>
        <taxon>Actinomycetes</taxon>
        <taxon>Kitasatosporales</taxon>
        <taxon>Streptomycetaceae</taxon>
        <taxon>Streptomyces</taxon>
    </lineage>
</organism>
<dbReference type="InterPro" id="IPR037523">
    <property type="entry name" value="VOC_core"/>
</dbReference>
<dbReference type="PANTHER" id="PTHR33993:SF14">
    <property type="entry name" value="GB|AAF24581.1"/>
    <property type="match status" value="1"/>
</dbReference>
<evidence type="ECO:0000313" key="3">
    <source>
        <dbReference type="Proteomes" id="UP000287830"/>
    </source>
</evidence>
<protein>
    <submittedName>
        <fullName evidence="2">Glyoxalase</fullName>
    </submittedName>
</protein>
<evidence type="ECO:0000313" key="2">
    <source>
        <dbReference type="EMBL" id="GCD36919.1"/>
    </source>
</evidence>
<comment type="caution">
    <text evidence="2">The sequence shown here is derived from an EMBL/GenBank/DDBJ whole genome shotgun (WGS) entry which is preliminary data.</text>
</comment>
<feature type="domain" description="VOC" evidence="1">
    <location>
        <begin position="184"/>
        <end position="296"/>
    </location>
</feature>
<dbReference type="InterPro" id="IPR029068">
    <property type="entry name" value="Glyas_Bleomycin-R_OHBP_Dase"/>
</dbReference>
<dbReference type="SUPFAM" id="SSF54593">
    <property type="entry name" value="Glyoxalase/Bleomycin resistance protein/Dihydroxybiphenyl dioxygenase"/>
    <property type="match status" value="2"/>
</dbReference>
<sequence length="299" mass="32204">MLRARESGRKPSPHVGHVLSAMPPNVFVIGQCGHPAAPYREEHAMSRVTGNQPDGTPTWVELVVPDLERAMDFYGKLFGWTYERETMAEGPYAIGLVDGQRAAGLMERSDAQGDPWTMFMAADDCDGTAKRITDAGGRVLWGPVDIRDFGRAVLAEDNVGAQFGLWQARAHVGCEIVNEPNTLVRNDLLAPAADAARAREFYTAVFSYTLDGNPDMADADFTFLRRPDGHEIGGILGVPSLGAASWGTCFEVADTDAAVARAVAAGGTATEPEDTVYVRQARVTDPFGTEFMIGARPKA</sequence>
<dbReference type="Pfam" id="PF18029">
    <property type="entry name" value="Glyoxalase_6"/>
    <property type="match status" value="1"/>
</dbReference>
<name>A0A7U9KWY5_9ACTN</name>
<dbReference type="EMBL" id="BHZC01000001">
    <property type="protein sequence ID" value="GCD36919.1"/>
    <property type="molecule type" value="Genomic_DNA"/>
</dbReference>
<dbReference type="Proteomes" id="UP000287830">
    <property type="component" value="Unassembled WGS sequence"/>
</dbReference>
<reference evidence="2 3" key="1">
    <citation type="submission" date="2018-11" db="EMBL/GenBank/DDBJ databases">
        <title>Whole genome sequence of Streptomyces chrestomyceticus NBRC 13444(T).</title>
        <authorList>
            <person name="Komaki H."/>
            <person name="Tamura T."/>
        </authorList>
    </citation>
    <scope>NUCLEOTIDE SEQUENCE [LARGE SCALE GENOMIC DNA]</scope>
    <source>
        <strain evidence="2 3">NBRC 13444</strain>
    </source>
</reference>
<accession>A0A7U9KWY5</accession>
<feature type="domain" description="VOC" evidence="1">
    <location>
        <begin position="56"/>
        <end position="168"/>
    </location>
</feature>
<dbReference type="PANTHER" id="PTHR33993">
    <property type="entry name" value="GLYOXALASE-RELATED"/>
    <property type="match status" value="1"/>
</dbReference>
<dbReference type="CDD" id="cd07247">
    <property type="entry name" value="SgaA_N_like"/>
    <property type="match status" value="1"/>
</dbReference>
<dbReference type="Gene3D" id="3.10.180.10">
    <property type="entry name" value="2,3-Dihydroxybiphenyl 1,2-Dioxygenase, domain 1"/>
    <property type="match status" value="2"/>
</dbReference>
<dbReference type="AlphaFoldDB" id="A0A7U9KWY5"/>
<dbReference type="CDD" id="cd06587">
    <property type="entry name" value="VOC"/>
    <property type="match status" value="1"/>
</dbReference>
<gene>
    <name evidence="2" type="ORF">OEIGOIKO_04700</name>
</gene>
<dbReference type="InterPro" id="IPR052164">
    <property type="entry name" value="Anthracycline_SecMetBiosynth"/>
</dbReference>
<evidence type="ECO:0000259" key="1">
    <source>
        <dbReference type="PROSITE" id="PS51819"/>
    </source>
</evidence>